<dbReference type="Pfam" id="PF00144">
    <property type="entry name" value="Beta-lactamase"/>
    <property type="match status" value="1"/>
</dbReference>
<dbReference type="OrthoDB" id="428260at2759"/>
<keyword evidence="2" id="KW-0378">Hydrolase</keyword>
<evidence type="ECO:0000256" key="2">
    <source>
        <dbReference type="ARBA" id="ARBA00022801"/>
    </source>
</evidence>
<dbReference type="PANTHER" id="PTHR43283:SF17">
    <property type="entry name" value="(LOVD), PUTATIVE (AFU_ORTHOLOGUE AFUA_5G00920)-RELATED"/>
    <property type="match status" value="1"/>
</dbReference>
<dbReference type="Proteomes" id="UP000279236">
    <property type="component" value="Unassembled WGS sequence"/>
</dbReference>
<dbReference type="STRING" id="105984.A0A427XJ88"/>
<evidence type="ECO:0000313" key="4">
    <source>
        <dbReference type="EMBL" id="RSH78961.1"/>
    </source>
</evidence>
<sequence>MTSPTLSAQGKERLDALLTSASASGKWPALFFGATTADGEIYFNCKGDRVHTDPSKGQVDDKTTLQLYSMTKLITSIACIQLWERGLVDFDDAALIKKHLPELVTQPILKEYNDDTAVFTPRTRPLTLRHLLTHTSGLGSGMLSPLLGRWEAEHGGAKSFAPGATAADLAQPILFEPGTKYAYGIGLDWAGVLVERVSGSTLEDYFQTHIFAPIGLTKEDMTFLPTDSVQERLMEVLGRQPDGGLAPADGLRKVPGLTPQDVTLYLGGAGLLGTARAYMTVLREVLACGKRDGVLSRKGYDLVFANALPARSEQSSQQIYEDLAAMMVFSGLSEEQYTNPDGAGNAHSLALCLTELDSVHGRKKGTAWWSGAAKTRFWIDPVSGVAGFCGTQLVDLWKPFAGLTDEFERALYDGLQ</sequence>
<dbReference type="InterPro" id="IPR012338">
    <property type="entry name" value="Beta-lactam/transpept-like"/>
</dbReference>
<comment type="similarity">
    <text evidence="1">Belongs to the class-A beta-lactamase family.</text>
</comment>
<evidence type="ECO:0000313" key="5">
    <source>
        <dbReference type="Proteomes" id="UP000279236"/>
    </source>
</evidence>
<dbReference type="GO" id="GO:0016787">
    <property type="term" value="F:hydrolase activity"/>
    <property type="evidence" value="ECO:0007669"/>
    <property type="project" value="UniProtKB-KW"/>
</dbReference>
<dbReference type="AlphaFoldDB" id="A0A427XJ88"/>
<dbReference type="PANTHER" id="PTHR43283">
    <property type="entry name" value="BETA-LACTAMASE-RELATED"/>
    <property type="match status" value="1"/>
</dbReference>
<evidence type="ECO:0000256" key="1">
    <source>
        <dbReference type="ARBA" id="ARBA00009009"/>
    </source>
</evidence>
<proteinExistence type="inferred from homology"/>
<feature type="domain" description="Beta-lactamase-related" evidence="3">
    <location>
        <begin position="46"/>
        <end position="386"/>
    </location>
</feature>
<dbReference type="SUPFAM" id="SSF56601">
    <property type="entry name" value="beta-lactamase/transpeptidase-like"/>
    <property type="match status" value="1"/>
</dbReference>
<name>A0A427XJ88_9TREE</name>
<comment type="caution">
    <text evidence="4">The sequence shown here is derived from an EMBL/GenBank/DDBJ whole genome shotgun (WGS) entry which is preliminary data.</text>
</comment>
<accession>A0A427XJ88</accession>
<dbReference type="EMBL" id="RSCE01000011">
    <property type="protein sequence ID" value="RSH78961.1"/>
    <property type="molecule type" value="Genomic_DNA"/>
</dbReference>
<protein>
    <recommendedName>
        <fullName evidence="3">Beta-lactamase-related domain-containing protein</fullName>
    </recommendedName>
</protein>
<keyword evidence="5" id="KW-1185">Reference proteome</keyword>
<dbReference type="GeneID" id="39586427"/>
<gene>
    <name evidence="4" type="ORF">EHS24_001884</name>
</gene>
<dbReference type="RefSeq" id="XP_028474108.1">
    <property type="nucleotide sequence ID" value="XM_028617645.1"/>
</dbReference>
<organism evidence="4 5">
    <name type="scientific">Apiotrichum porosum</name>
    <dbReference type="NCBI Taxonomy" id="105984"/>
    <lineage>
        <taxon>Eukaryota</taxon>
        <taxon>Fungi</taxon>
        <taxon>Dikarya</taxon>
        <taxon>Basidiomycota</taxon>
        <taxon>Agaricomycotina</taxon>
        <taxon>Tremellomycetes</taxon>
        <taxon>Trichosporonales</taxon>
        <taxon>Trichosporonaceae</taxon>
        <taxon>Apiotrichum</taxon>
    </lineage>
</organism>
<dbReference type="InterPro" id="IPR001466">
    <property type="entry name" value="Beta-lactam-related"/>
</dbReference>
<reference evidence="4 5" key="1">
    <citation type="submission" date="2018-11" db="EMBL/GenBank/DDBJ databases">
        <title>Genome sequence of Apiotrichum porosum DSM 27194.</title>
        <authorList>
            <person name="Aliyu H."/>
            <person name="Gorte O."/>
            <person name="Ochsenreither K."/>
        </authorList>
    </citation>
    <scope>NUCLEOTIDE SEQUENCE [LARGE SCALE GENOMIC DNA]</scope>
    <source>
        <strain evidence="4 5">DSM 27194</strain>
    </source>
</reference>
<evidence type="ECO:0000259" key="3">
    <source>
        <dbReference type="Pfam" id="PF00144"/>
    </source>
</evidence>
<dbReference type="Gene3D" id="3.40.710.10">
    <property type="entry name" value="DD-peptidase/beta-lactamase superfamily"/>
    <property type="match status" value="1"/>
</dbReference>
<dbReference type="InterPro" id="IPR050789">
    <property type="entry name" value="Diverse_Enzym_Activities"/>
</dbReference>